<dbReference type="AlphaFoldDB" id="A0AAD5JJV3"/>
<proteinExistence type="predicted"/>
<dbReference type="Proteomes" id="UP001209540">
    <property type="component" value="Unassembled WGS sequence"/>
</dbReference>
<dbReference type="EMBL" id="JAIXMP010000105">
    <property type="protein sequence ID" value="KAI9243076.1"/>
    <property type="molecule type" value="Genomic_DNA"/>
</dbReference>
<name>A0AAD5JJV3_9FUNG</name>
<organism evidence="2 3">
    <name type="scientific">Phascolomyces articulosus</name>
    <dbReference type="NCBI Taxonomy" id="60185"/>
    <lineage>
        <taxon>Eukaryota</taxon>
        <taxon>Fungi</taxon>
        <taxon>Fungi incertae sedis</taxon>
        <taxon>Mucoromycota</taxon>
        <taxon>Mucoromycotina</taxon>
        <taxon>Mucoromycetes</taxon>
        <taxon>Mucorales</taxon>
        <taxon>Lichtheimiaceae</taxon>
        <taxon>Phascolomyces</taxon>
    </lineage>
</organism>
<feature type="compositionally biased region" description="Low complexity" evidence="1">
    <location>
        <begin position="12"/>
        <end position="23"/>
    </location>
</feature>
<feature type="region of interest" description="Disordered" evidence="1">
    <location>
        <begin position="1"/>
        <end position="60"/>
    </location>
</feature>
<reference evidence="2" key="2">
    <citation type="submission" date="2023-02" db="EMBL/GenBank/DDBJ databases">
        <authorList>
            <consortium name="DOE Joint Genome Institute"/>
            <person name="Mondo S.J."/>
            <person name="Chang Y."/>
            <person name="Wang Y."/>
            <person name="Ahrendt S."/>
            <person name="Andreopoulos W."/>
            <person name="Barry K."/>
            <person name="Beard J."/>
            <person name="Benny G.L."/>
            <person name="Blankenship S."/>
            <person name="Bonito G."/>
            <person name="Cuomo C."/>
            <person name="Desiro A."/>
            <person name="Gervers K.A."/>
            <person name="Hundley H."/>
            <person name="Kuo A."/>
            <person name="LaButti K."/>
            <person name="Lang B.F."/>
            <person name="Lipzen A."/>
            <person name="O'Donnell K."/>
            <person name="Pangilinan J."/>
            <person name="Reynolds N."/>
            <person name="Sandor L."/>
            <person name="Smith M.W."/>
            <person name="Tsang A."/>
            <person name="Grigoriev I.V."/>
            <person name="Stajich J.E."/>
            <person name="Spatafora J.W."/>
        </authorList>
    </citation>
    <scope>NUCLEOTIDE SEQUENCE</scope>
    <source>
        <strain evidence="2">RSA 2281</strain>
    </source>
</reference>
<gene>
    <name evidence="2" type="ORF">BDA99DRAFT_566898</name>
</gene>
<feature type="compositionally biased region" description="Basic residues" evidence="1">
    <location>
        <begin position="1"/>
        <end position="11"/>
    </location>
</feature>
<protein>
    <submittedName>
        <fullName evidence="2">Uncharacterized protein</fullName>
    </submittedName>
</protein>
<keyword evidence="3" id="KW-1185">Reference proteome</keyword>
<sequence length="277" mass="31346">MEAIQRTKRQRQQQQQQQSNSTPTPSPTPSSPTMSIPSSSTQPPPQLLHQESVASDTTTRSITEQLASTLAVLELAKQASAPSPAANNSSIDAPVNDAALAKKEHGKLARQFSKIYKERDFMYDYDNGQGINNEPNAADSTLMEISQNHFNYNKRESCLLPTEKAQRGIENRQELRKTNRPTNWMDAFHKGMCQGEYKEYPEGELVLSEEFMSDDETDDNEEKKNGKWKALRVRQPAWQSELVNDFFACLDKKTVELRRRYNGPKDKDARPPITAPA</sequence>
<evidence type="ECO:0000256" key="1">
    <source>
        <dbReference type="SAM" id="MobiDB-lite"/>
    </source>
</evidence>
<reference evidence="2" key="1">
    <citation type="journal article" date="2022" name="IScience">
        <title>Evolution of zygomycete secretomes and the origins of terrestrial fungal ecologies.</title>
        <authorList>
            <person name="Chang Y."/>
            <person name="Wang Y."/>
            <person name="Mondo S."/>
            <person name="Ahrendt S."/>
            <person name="Andreopoulos W."/>
            <person name="Barry K."/>
            <person name="Beard J."/>
            <person name="Benny G.L."/>
            <person name="Blankenship S."/>
            <person name="Bonito G."/>
            <person name="Cuomo C."/>
            <person name="Desiro A."/>
            <person name="Gervers K.A."/>
            <person name="Hundley H."/>
            <person name="Kuo A."/>
            <person name="LaButti K."/>
            <person name="Lang B.F."/>
            <person name="Lipzen A."/>
            <person name="O'Donnell K."/>
            <person name="Pangilinan J."/>
            <person name="Reynolds N."/>
            <person name="Sandor L."/>
            <person name="Smith M.E."/>
            <person name="Tsang A."/>
            <person name="Grigoriev I.V."/>
            <person name="Stajich J.E."/>
            <person name="Spatafora J.W."/>
        </authorList>
    </citation>
    <scope>NUCLEOTIDE SEQUENCE</scope>
    <source>
        <strain evidence="2">RSA 2281</strain>
    </source>
</reference>
<comment type="caution">
    <text evidence="2">The sequence shown here is derived from an EMBL/GenBank/DDBJ whole genome shotgun (WGS) entry which is preliminary data.</text>
</comment>
<evidence type="ECO:0000313" key="2">
    <source>
        <dbReference type="EMBL" id="KAI9243076.1"/>
    </source>
</evidence>
<feature type="compositionally biased region" description="Low complexity" evidence="1">
    <location>
        <begin position="31"/>
        <end position="41"/>
    </location>
</feature>
<evidence type="ECO:0000313" key="3">
    <source>
        <dbReference type="Proteomes" id="UP001209540"/>
    </source>
</evidence>
<accession>A0AAD5JJV3</accession>